<evidence type="ECO:0000256" key="3">
    <source>
        <dbReference type="ARBA" id="ARBA00002443"/>
    </source>
</evidence>
<evidence type="ECO:0000256" key="7">
    <source>
        <dbReference type="ARBA" id="ARBA00022723"/>
    </source>
</evidence>
<keyword evidence="6" id="KW-0031">Aminopeptidase</keyword>
<proteinExistence type="inferred from homology"/>
<protein>
    <recommendedName>
        <fullName evidence="5">Xaa-Pro aminopeptidase</fullName>
        <ecNumber evidence="5">3.4.11.9</ecNumber>
    </recommendedName>
    <alternativeName>
        <fullName evidence="11">Aminoacylproline aminopeptidase</fullName>
    </alternativeName>
</protein>
<accession>A0AA39R5A1</accession>
<dbReference type="InterPro" id="IPR036005">
    <property type="entry name" value="Creatinase/aminopeptidase-like"/>
</dbReference>
<evidence type="ECO:0000256" key="6">
    <source>
        <dbReference type="ARBA" id="ARBA00022438"/>
    </source>
</evidence>
<dbReference type="InterPro" id="IPR000994">
    <property type="entry name" value="Pept_M24"/>
</dbReference>
<keyword evidence="14" id="KW-1185">Reference proteome</keyword>
<keyword evidence="9" id="KW-0482">Metalloprotease</keyword>
<dbReference type="GO" id="GO:0006508">
    <property type="term" value="P:proteolysis"/>
    <property type="evidence" value="ECO:0007669"/>
    <property type="project" value="TreeGrafter"/>
</dbReference>
<comment type="caution">
    <text evidence="13">The sequence shown here is derived from an EMBL/GenBank/DDBJ whole genome shotgun (WGS) entry which is preliminary data.</text>
</comment>
<dbReference type="Pfam" id="PF05195">
    <property type="entry name" value="AMP_N"/>
    <property type="match status" value="1"/>
</dbReference>
<sequence length="495" mass="54832">MQSCVRSLNKCIRPVTRTSASIARQAHRSGFTEYNRSYASVSAGELRFGQPVHETHPHLLEAGELTPGITALEYAQRRSNLAAKLPKNSFALLAASEVKYRSGAVFYEFHQDSNFFYLTGFNEPEAVAVIGKGVADDDHVFHLFVRPKDAKAEQWDGVRSGTQAALDVFNADETGDINQISSLLSPIVSSASKVYTDFPFEAKTKSFFSRFLQDRSPNAESLSKVLQSTAVLPLKDIINEIRNLKSDAEIANMRKAGQASGRAFTDAMRQAWTKEKDLAAYMEYKFRTNTCDGSAYIPVVAGGQNGSIIHYTQNDHLLKDDELVLVDAGGEYGGYITDITRTWPVWGKFTAAQRDLYTAVLNTQRHCVSLCRANASLSLDGLHEIAESHLKDQLGQLGFDMSGKGIETLFPHHLSHYIGLDVHDTPGQSRKTLLQARQCVTVEPGIYVPNTDAYPTHFRGMGIRIEDSVCVQEEHPFVLTTEAVKEVDDIEALRS</sequence>
<dbReference type="SUPFAM" id="SSF55920">
    <property type="entry name" value="Creatinase/aminopeptidase"/>
    <property type="match status" value="1"/>
</dbReference>
<gene>
    <name evidence="13" type="ORF">JMJ35_002512</name>
</gene>
<evidence type="ECO:0000256" key="9">
    <source>
        <dbReference type="ARBA" id="ARBA00023049"/>
    </source>
</evidence>
<dbReference type="EC" id="3.4.11.9" evidence="5"/>
<comment type="function">
    <text evidence="3">Catalyzes the removal of a penultimate prolyl residue from the N-termini of peptides.</text>
</comment>
<comment type="catalytic activity">
    <reaction evidence="1">
        <text>Release of any N-terminal amino acid, including proline, that is linked to proline, even from a dipeptide or tripeptide.</text>
        <dbReference type="EC" id="3.4.11.9"/>
    </reaction>
</comment>
<dbReference type="InterPro" id="IPR007865">
    <property type="entry name" value="Aminopep_P_N"/>
</dbReference>
<dbReference type="Pfam" id="PF00557">
    <property type="entry name" value="Peptidase_M24"/>
    <property type="match status" value="1"/>
</dbReference>
<evidence type="ECO:0000256" key="1">
    <source>
        <dbReference type="ARBA" id="ARBA00001424"/>
    </source>
</evidence>
<reference evidence="13" key="1">
    <citation type="submission" date="2023-03" db="EMBL/GenBank/DDBJ databases">
        <title>Complete genome of Cladonia borealis.</title>
        <authorList>
            <person name="Park H."/>
        </authorList>
    </citation>
    <scope>NUCLEOTIDE SEQUENCE</scope>
    <source>
        <strain evidence="13">ANT050790</strain>
    </source>
</reference>
<evidence type="ECO:0000256" key="11">
    <source>
        <dbReference type="ARBA" id="ARBA00030849"/>
    </source>
</evidence>
<dbReference type="EMBL" id="JAFEKC020000004">
    <property type="protein sequence ID" value="KAK0515133.1"/>
    <property type="molecule type" value="Genomic_DNA"/>
</dbReference>
<dbReference type="SMART" id="SM01011">
    <property type="entry name" value="AMP_N"/>
    <property type="match status" value="1"/>
</dbReference>
<evidence type="ECO:0000259" key="12">
    <source>
        <dbReference type="SMART" id="SM01011"/>
    </source>
</evidence>
<name>A0AA39R5A1_9LECA</name>
<feature type="domain" description="Aminopeptidase P N-terminal" evidence="12">
    <location>
        <begin position="69"/>
        <end position="205"/>
    </location>
</feature>
<keyword evidence="6" id="KW-0645">Protease</keyword>
<evidence type="ECO:0000256" key="4">
    <source>
        <dbReference type="ARBA" id="ARBA00008766"/>
    </source>
</evidence>
<dbReference type="AlphaFoldDB" id="A0AA39R5A1"/>
<evidence type="ECO:0000256" key="5">
    <source>
        <dbReference type="ARBA" id="ARBA00012574"/>
    </source>
</evidence>
<dbReference type="Gene3D" id="3.40.350.10">
    <property type="entry name" value="Creatinase/prolidase N-terminal domain"/>
    <property type="match status" value="1"/>
</dbReference>
<dbReference type="PANTHER" id="PTHR43226:SF4">
    <property type="entry name" value="XAA-PRO AMINOPEPTIDASE 3"/>
    <property type="match status" value="1"/>
</dbReference>
<evidence type="ECO:0000256" key="10">
    <source>
        <dbReference type="ARBA" id="ARBA00023211"/>
    </source>
</evidence>
<evidence type="ECO:0000313" key="14">
    <source>
        <dbReference type="Proteomes" id="UP001166286"/>
    </source>
</evidence>
<dbReference type="InterPro" id="IPR029149">
    <property type="entry name" value="Creatin/AminoP/Spt16_N"/>
</dbReference>
<dbReference type="Proteomes" id="UP001166286">
    <property type="component" value="Unassembled WGS sequence"/>
</dbReference>
<dbReference type="GO" id="GO:0030145">
    <property type="term" value="F:manganese ion binding"/>
    <property type="evidence" value="ECO:0007669"/>
    <property type="project" value="InterPro"/>
</dbReference>
<dbReference type="PANTHER" id="PTHR43226">
    <property type="entry name" value="XAA-PRO AMINOPEPTIDASE 3"/>
    <property type="match status" value="1"/>
</dbReference>
<keyword evidence="7" id="KW-0479">Metal-binding</keyword>
<dbReference type="SUPFAM" id="SSF53092">
    <property type="entry name" value="Creatinase/prolidase N-terminal domain"/>
    <property type="match status" value="1"/>
</dbReference>
<dbReference type="GO" id="GO:0070006">
    <property type="term" value="F:metalloaminopeptidase activity"/>
    <property type="evidence" value="ECO:0007669"/>
    <property type="project" value="InterPro"/>
</dbReference>
<dbReference type="InterPro" id="IPR052433">
    <property type="entry name" value="X-Pro_dipept-like"/>
</dbReference>
<dbReference type="Gene3D" id="3.90.230.10">
    <property type="entry name" value="Creatinase/methionine aminopeptidase superfamily"/>
    <property type="match status" value="1"/>
</dbReference>
<keyword evidence="8" id="KW-0378">Hydrolase</keyword>
<comment type="similarity">
    <text evidence="4">Belongs to the peptidase M24B family.</text>
</comment>
<keyword evidence="10" id="KW-0464">Manganese</keyword>
<organism evidence="13 14">
    <name type="scientific">Cladonia borealis</name>
    <dbReference type="NCBI Taxonomy" id="184061"/>
    <lineage>
        <taxon>Eukaryota</taxon>
        <taxon>Fungi</taxon>
        <taxon>Dikarya</taxon>
        <taxon>Ascomycota</taxon>
        <taxon>Pezizomycotina</taxon>
        <taxon>Lecanoromycetes</taxon>
        <taxon>OSLEUM clade</taxon>
        <taxon>Lecanoromycetidae</taxon>
        <taxon>Lecanorales</taxon>
        <taxon>Lecanorineae</taxon>
        <taxon>Cladoniaceae</taxon>
        <taxon>Cladonia</taxon>
    </lineage>
</organism>
<evidence type="ECO:0000256" key="2">
    <source>
        <dbReference type="ARBA" id="ARBA00001936"/>
    </source>
</evidence>
<evidence type="ECO:0000313" key="13">
    <source>
        <dbReference type="EMBL" id="KAK0515133.1"/>
    </source>
</evidence>
<comment type="cofactor">
    <cofactor evidence="2">
        <name>Mn(2+)</name>
        <dbReference type="ChEBI" id="CHEBI:29035"/>
    </cofactor>
</comment>
<dbReference type="GO" id="GO:0005739">
    <property type="term" value="C:mitochondrion"/>
    <property type="evidence" value="ECO:0007669"/>
    <property type="project" value="TreeGrafter"/>
</dbReference>
<evidence type="ECO:0000256" key="8">
    <source>
        <dbReference type="ARBA" id="ARBA00022801"/>
    </source>
</evidence>